<evidence type="ECO:0000256" key="1">
    <source>
        <dbReference type="SAM" id="MobiDB-lite"/>
    </source>
</evidence>
<proteinExistence type="predicted"/>
<dbReference type="EMBL" id="GBRH01196304">
    <property type="protein sequence ID" value="JAE01592.1"/>
    <property type="molecule type" value="Transcribed_RNA"/>
</dbReference>
<name>A0A0A9ENE2_ARUDO</name>
<organism evidence="2">
    <name type="scientific">Arundo donax</name>
    <name type="common">Giant reed</name>
    <name type="synonym">Donax arundinaceus</name>
    <dbReference type="NCBI Taxonomy" id="35708"/>
    <lineage>
        <taxon>Eukaryota</taxon>
        <taxon>Viridiplantae</taxon>
        <taxon>Streptophyta</taxon>
        <taxon>Embryophyta</taxon>
        <taxon>Tracheophyta</taxon>
        <taxon>Spermatophyta</taxon>
        <taxon>Magnoliopsida</taxon>
        <taxon>Liliopsida</taxon>
        <taxon>Poales</taxon>
        <taxon>Poaceae</taxon>
        <taxon>PACMAD clade</taxon>
        <taxon>Arundinoideae</taxon>
        <taxon>Arundineae</taxon>
        <taxon>Arundo</taxon>
    </lineage>
</organism>
<reference evidence="2" key="1">
    <citation type="submission" date="2014-09" db="EMBL/GenBank/DDBJ databases">
        <authorList>
            <person name="Magalhaes I.L.F."/>
            <person name="Oliveira U."/>
            <person name="Santos F.R."/>
            <person name="Vidigal T.H.D.A."/>
            <person name="Brescovit A.D."/>
            <person name="Santos A.J."/>
        </authorList>
    </citation>
    <scope>NUCLEOTIDE SEQUENCE</scope>
    <source>
        <tissue evidence="2">Shoot tissue taken approximately 20 cm above the soil surface</tissue>
    </source>
</reference>
<evidence type="ECO:0000313" key="2">
    <source>
        <dbReference type="EMBL" id="JAE01592.1"/>
    </source>
</evidence>
<sequence length="61" mass="6525">MGRRCRGGRHGAPATAAATWCRTRWTTGAARRTSRAPAGGWRRRWPSASSCASGCPPWASP</sequence>
<feature type="region of interest" description="Disordered" evidence="1">
    <location>
        <begin position="28"/>
        <end position="61"/>
    </location>
</feature>
<dbReference type="AlphaFoldDB" id="A0A0A9ENE2"/>
<accession>A0A0A9ENE2</accession>
<reference evidence="2" key="2">
    <citation type="journal article" date="2015" name="Data Brief">
        <title>Shoot transcriptome of the giant reed, Arundo donax.</title>
        <authorList>
            <person name="Barrero R.A."/>
            <person name="Guerrero F.D."/>
            <person name="Moolhuijzen P."/>
            <person name="Goolsby J.A."/>
            <person name="Tidwell J."/>
            <person name="Bellgard S.E."/>
            <person name="Bellgard M.I."/>
        </authorList>
    </citation>
    <scope>NUCLEOTIDE SEQUENCE</scope>
    <source>
        <tissue evidence="2">Shoot tissue taken approximately 20 cm above the soil surface</tissue>
    </source>
</reference>
<protein>
    <submittedName>
        <fullName evidence="2">Uncharacterized protein</fullName>
    </submittedName>
</protein>